<feature type="domain" description="Endonuclease/exonuclease/phosphatase" evidence="4">
    <location>
        <begin position="277"/>
        <end position="395"/>
    </location>
</feature>
<dbReference type="InterPro" id="IPR043502">
    <property type="entry name" value="DNA/RNA_pol_sf"/>
</dbReference>
<proteinExistence type="predicted"/>
<evidence type="ECO:0000313" key="6">
    <source>
        <dbReference type="Proteomes" id="UP001314205"/>
    </source>
</evidence>
<dbReference type="GO" id="GO:0003824">
    <property type="term" value="F:catalytic activity"/>
    <property type="evidence" value="ECO:0007669"/>
    <property type="project" value="InterPro"/>
</dbReference>
<feature type="compositionally biased region" description="Polar residues" evidence="2">
    <location>
        <begin position="8"/>
        <end position="24"/>
    </location>
</feature>
<dbReference type="InterPro" id="IPR000477">
    <property type="entry name" value="RT_dom"/>
</dbReference>
<evidence type="ECO:0000256" key="1">
    <source>
        <dbReference type="SAM" id="Coils"/>
    </source>
</evidence>
<dbReference type="SUPFAM" id="SSF56219">
    <property type="entry name" value="DNase I-like"/>
    <property type="match status" value="1"/>
</dbReference>
<feature type="region of interest" description="Disordered" evidence="2">
    <location>
        <begin position="1"/>
        <end position="75"/>
    </location>
</feature>
<evidence type="ECO:0000256" key="2">
    <source>
        <dbReference type="SAM" id="MobiDB-lite"/>
    </source>
</evidence>
<dbReference type="CDD" id="cd01650">
    <property type="entry name" value="RT_nLTR_like"/>
    <property type="match status" value="1"/>
</dbReference>
<name>A0AAV1KN67_9NEOP</name>
<dbReference type="Pfam" id="PF14529">
    <property type="entry name" value="Exo_endo_phos_2"/>
    <property type="match status" value="1"/>
</dbReference>
<accession>A0AAV1KN67</accession>
<sequence>MASKTKIDSTVNSGRSKVTVTTAGVMSAGISRKRIPSTTGGSTPESPVKTRISDGSPAYTSLSTPESSPASLSAKANRLYQEAKTQMEQSGNIKTSIKETVLSNLAGMYEIILRLSESRQTLHAQLEKARAESTATLLKREREHAEQLTKAHKLRTVTSTESPPTIDLINELIENLQDHAKTVVECKQHTIMLTEQLKQTPQNNNLERTYAQAVGSQGILKRHVGTRVVQRNNNRTKPVKAAIVVFDENVEIIESPTLTTENIAVAILKTNEWTMGVISIYMEDYMPIEPYLDNIKAIVRTIGTTKILLGGDSNAWSTWWGSVTEDHRGEALSGTLEELNLQILNIGNEPTFDTIRGGKHYKSHVDITACTLELLGVVNDWRIDKHVTSSDHNAIRFNIKLKRPTQDRQRSTTRIFNTKKANWLLFKEELTNQIKRRNIDKNEINNIVTKKALELMIENYIDGVKKTCEKTISLIKFKNRPKIIWWNEDLEKLKRDMNTKKRRIQCAAPSRKIWVVNEFLLAKGKYEEEVIKAQTESWNNFCTKQDSESMWDSIYRVMAKTTKRYEDQPLVRNGIALSVDESVKWLTETFFPDDREEDDNAEHQLTRLTASKPDSKATDKMDPPFTMAELNYVINTFNPKKAPGPDGLTADICSVVISQEPEVFLNIANKCLQLSHFPIPWKEARVIVIRKPGKDNYLAPKSHRPIGLLSVMGKMLEKMFIRRIIWHLQPQANPRQYGFVPQRSTEDALYDLLKHIRQNLTKKLINVIVSLDIEGAFDSAWWPAIQCRLAEKRCSIGGPTFWNILLDPLLDGLEKRGVYCQAFADDVVLIFSGGTSSVIQDNANNILAYVHEWGVKNKLKFAPHKTKAMIITKKLKYETPHIQMGGTEITLVEEMKLLGLTIDHKLTFQKHVQLVCRKAANIYKQLARTAKIEWGLNPGIIRTIYVAVVEPIILYAAIAWATASEKITIQKQLNVIQRGFAQKMCKTYRTVSLNAALLLSRLLPLDLRVQEAASLYKAKKGEPQERIGYRKIEGRVCFLKAQHPAKEVEITYECLEDTQPETLRKHNIMGDQIYTDGSKIEECVCDSQKEESVEHLLLEYPKYLQDRFKLEMVTNMQPKKENISKLLACKKHRNRFITYCIDIAKDVINRNKTK</sequence>
<feature type="domain" description="Reverse transcriptase" evidence="3">
    <location>
        <begin position="689"/>
        <end position="791"/>
    </location>
</feature>
<evidence type="ECO:0000313" key="5">
    <source>
        <dbReference type="EMBL" id="CAK1583201.1"/>
    </source>
</evidence>
<feature type="compositionally biased region" description="Polar residues" evidence="2">
    <location>
        <begin position="58"/>
        <end position="71"/>
    </location>
</feature>
<feature type="coiled-coil region" evidence="1">
    <location>
        <begin position="112"/>
        <end position="148"/>
    </location>
</feature>
<feature type="compositionally biased region" description="Polar residues" evidence="2">
    <location>
        <begin position="36"/>
        <end position="45"/>
    </location>
</feature>
<dbReference type="AlphaFoldDB" id="A0AAV1KN67"/>
<evidence type="ECO:0000259" key="3">
    <source>
        <dbReference type="Pfam" id="PF00078"/>
    </source>
</evidence>
<dbReference type="Pfam" id="PF00078">
    <property type="entry name" value="RVT_1"/>
    <property type="match status" value="2"/>
</dbReference>
<dbReference type="PANTHER" id="PTHR33481">
    <property type="entry name" value="REVERSE TRANSCRIPTASE"/>
    <property type="match status" value="1"/>
</dbReference>
<evidence type="ECO:0008006" key="7">
    <source>
        <dbReference type="Google" id="ProtNLM"/>
    </source>
</evidence>
<dbReference type="EMBL" id="CAVLGL010000057">
    <property type="protein sequence ID" value="CAK1583201.1"/>
    <property type="molecule type" value="Genomic_DNA"/>
</dbReference>
<reference evidence="5 6" key="1">
    <citation type="submission" date="2023-11" db="EMBL/GenBank/DDBJ databases">
        <authorList>
            <person name="Hedman E."/>
            <person name="Englund M."/>
            <person name="Stromberg M."/>
            <person name="Nyberg Akerstrom W."/>
            <person name="Nylinder S."/>
            <person name="Jareborg N."/>
            <person name="Kallberg Y."/>
            <person name="Kronander E."/>
        </authorList>
    </citation>
    <scope>NUCLEOTIDE SEQUENCE [LARGE SCALE GENOMIC DNA]</scope>
</reference>
<protein>
    <recommendedName>
        <fullName evidence="7">115 kDa protein in type-1 retrotransposable element R1DM</fullName>
    </recommendedName>
</protein>
<dbReference type="GO" id="GO:0071897">
    <property type="term" value="P:DNA biosynthetic process"/>
    <property type="evidence" value="ECO:0007669"/>
    <property type="project" value="UniProtKB-ARBA"/>
</dbReference>
<keyword evidence="1" id="KW-0175">Coiled coil</keyword>
<dbReference type="Proteomes" id="UP001314205">
    <property type="component" value="Unassembled WGS sequence"/>
</dbReference>
<dbReference type="Gene3D" id="3.60.10.10">
    <property type="entry name" value="Endonuclease/exonuclease/phosphatase"/>
    <property type="match status" value="1"/>
</dbReference>
<dbReference type="SUPFAM" id="SSF56672">
    <property type="entry name" value="DNA/RNA polymerases"/>
    <property type="match status" value="1"/>
</dbReference>
<dbReference type="PANTHER" id="PTHR33481:SF1">
    <property type="entry name" value="ENDONUCLEASE_EXONUCLEASE_PHOSPHATASE DOMAIN-CONTAINING PROTEIN-RELATED"/>
    <property type="match status" value="1"/>
</dbReference>
<organism evidence="5 6">
    <name type="scientific">Parnassius mnemosyne</name>
    <name type="common">clouded apollo</name>
    <dbReference type="NCBI Taxonomy" id="213953"/>
    <lineage>
        <taxon>Eukaryota</taxon>
        <taxon>Metazoa</taxon>
        <taxon>Ecdysozoa</taxon>
        <taxon>Arthropoda</taxon>
        <taxon>Hexapoda</taxon>
        <taxon>Insecta</taxon>
        <taxon>Pterygota</taxon>
        <taxon>Neoptera</taxon>
        <taxon>Endopterygota</taxon>
        <taxon>Lepidoptera</taxon>
        <taxon>Glossata</taxon>
        <taxon>Ditrysia</taxon>
        <taxon>Papilionoidea</taxon>
        <taxon>Papilionidae</taxon>
        <taxon>Parnassiinae</taxon>
        <taxon>Parnassini</taxon>
        <taxon>Parnassius</taxon>
        <taxon>Driopa</taxon>
    </lineage>
</organism>
<gene>
    <name evidence="5" type="ORF">PARMNEM_LOCUS4623</name>
</gene>
<comment type="caution">
    <text evidence="5">The sequence shown here is derived from an EMBL/GenBank/DDBJ whole genome shotgun (WGS) entry which is preliminary data.</text>
</comment>
<evidence type="ECO:0000259" key="4">
    <source>
        <dbReference type="Pfam" id="PF14529"/>
    </source>
</evidence>
<dbReference type="InterPro" id="IPR036691">
    <property type="entry name" value="Endo/exonu/phosph_ase_sf"/>
</dbReference>
<dbReference type="InterPro" id="IPR005135">
    <property type="entry name" value="Endo/exonuclease/phosphatase"/>
</dbReference>
<feature type="domain" description="Reverse transcriptase" evidence="3">
    <location>
        <begin position="797"/>
        <end position="901"/>
    </location>
</feature>
<keyword evidence="6" id="KW-1185">Reference proteome</keyword>